<keyword evidence="2" id="KW-1185">Reference proteome</keyword>
<keyword evidence="1" id="KW-0378">Hydrolase</keyword>
<name>A0A3L7JTW8_9BACI</name>
<evidence type="ECO:0000313" key="1">
    <source>
        <dbReference type="EMBL" id="RLQ94278.1"/>
    </source>
</evidence>
<dbReference type="EMBL" id="RCVZ01000010">
    <property type="protein sequence ID" value="RLQ94278.1"/>
    <property type="molecule type" value="Genomic_DNA"/>
</dbReference>
<evidence type="ECO:0000313" key="2">
    <source>
        <dbReference type="Proteomes" id="UP000276770"/>
    </source>
</evidence>
<dbReference type="GO" id="GO:0016787">
    <property type="term" value="F:hydrolase activity"/>
    <property type="evidence" value="ECO:0007669"/>
    <property type="project" value="UniProtKB-KW"/>
</dbReference>
<dbReference type="InterPro" id="IPR050583">
    <property type="entry name" value="Mycobacterial_A85_antigen"/>
</dbReference>
<proteinExistence type="predicted"/>
<dbReference type="InterPro" id="IPR029058">
    <property type="entry name" value="AB_hydrolase_fold"/>
</dbReference>
<dbReference type="PANTHER" id="PTHR48098">
    <property type="entry name" value="ENTEROCHELIN ESTERASE-RELATED"/>
    <property type="match status" value="1"/>
</dbReference>
<dbReference type="SUPFAM" id="SSF53474">
    <property type="entry name" value="alpha/beta-Hydrolases"/>
    <property type="match status" value="1"/>
</dbReference>
<dbReference type="Pfam" id="PF00756">
    <property type="entry name" value="Esterase"/>
    <property type="match status" value="1"/>
</dbReference>
<dbReference type="Proteomes" id="UP000276770">
    <property type="component" value="Unassembled WGS sequence"/>
</dbReference>
<protein>
    <submittedName>
        <fullName evidence="1">Alpha/beta hydrolase</fullName>
    </submittedName>
</protein>
<dbReference type="OrthoDB" id="9784036at2"/>
<dbReference type="AlphaFoldDB" id="A0A3L7JTW8"/>
<accession>A0A3L7JTW8</accession>
<organism evidence="1 2">
    <name type="scientific">Falsibacillus albus</name>
    <dbReference type="NCBI Taxonomy" id="2478915"/>
    <lineage>
        <taxon>Bacteria</taxon>
        <taxon>Bacillati</taxon>
        <taxon>Bacillota</taxon>
        <taxon>Bacilli</taxon>
        <taxon>Bacillales</taxon>
        <taxon>Bacillaceae</taxon>
        <taxon>Falsibacillus</taxon>
    </lineage>
</organism>
<dbReference type="PANTHER" id="PTHR48098:SF6">
    <property type="entry name" value="FERRI-BACILLIBACTIN ESTERASE BESA"/>
    <property type="match status" value="1"/>
</dbReference>
<comment type="caution">
    <text evidence="1">The sequence shown here is derived from an EMBL/GenBank/DDBJ whole genome shotgun (WGS) entry which is preliminary data.</text>
</comment>
<gene>
    <name evidence="1" type="ORF">D9X91_14555</name>
</gene>
<dbReference type="Gene3D" id="3.40.50.1820">
    <property type="entry name" value="alpha/beta hydrolase"/>
    <property type="match status" value="1"/>
</dbReference>
<dbReference type="RefSeq" id="WP_121681369.1">
    <property type="nucleotide sequence ID" value="NZ_RCVZ01000010.1"/>
</dbReference>
<reference evidence="1 2" key="1">
    <citation type="submission" date="2018-10" db="EMBL/GenBank/DDBJ databases">
        <title>Falsibacillus sp. genome draft.</title>
        <authorList>
            <person name="Shi S."/>
        </authorList>
    </citation>
    <scope>NUCLEOTIDE SEQUENCE [LARGE SCALE GENOMIC DNA]</scope>
    <source>
        <strain evidence="1 2">GY 10110</strain>
    </source>
</reference>
<sequence length="255" mass="29339">MDIFSMNSKLLKKEKTIRVYVPVDYEVTKKRYPVLYMHDGQNVFEDKDAIRGKSLGLKRFLDEQRLDIMVVAIDTIPILEERINELCPWVNGAYTEKLLGAPSTLGGNGETYLSFIVEELKPYIDQAYRTIPDATAMAGISLGGLMSTYAACRHPHIFKRIAVFSSAFFRNQEKIEELIQETDLSSVEAFYMDCGTAESMDARTSQEFLNSNKRVHQHLRQKFTFLEFKILEGEEHDYSNFRKRVPEVIKQLLGS</sequence>
<dbReference type="InterPro" id="IPR000801">
    <property type="entry name" value="Esterase-like"/>
</dbReference>